<dbReference type="GO" id="GO:0006123">
    <property type="term" value="P:mitochondrial electron transport, cytochrome c to oxygen"/>
    <property type="evidence" value="ECO:0007669"/>
    <property type="project" value="InterPro"/>
</dbReference>
<keyword evidence="9" id="KW-0472">Membrane</keyword>
<dbReference type="GO" id="GO:0045277">
    <property type="term" value="C:respiratory chain complex IV"/>
    <property type="evidence" value="ECO:0007669"/>
    <property type="project" value="InterPro"/>
</dbReference>
<keyword evidence="11" id="KW-1185">Reference proteome</keyword>
<evidence type="ECO:0000256" key="8">
    <source>
        <dbReference type="ARBA" id="ARBA00023128"/>
    </source>
</evidence>
<dbReference type="InterPro" id="IPR036548">
    <property type="entry name" value="Cyt_c_oxidase_su8_sf"/>
</dbReference>
<dbReference type="Pfam" id="PF02285">
    <property type="entry name" value="COX8"/>
    <property type="match status" value="1"/>
</dbReference>
<dbReference type="FunFam" id="4.10.81.10:FF:000001">
    <property type="entry name" value="Cytochrome c oxidase subunit 8B, mitochondrial"/>
    <property type="match status" value="1"/>
</dbReference>
<keyword evidence="6" id="KW-0809">Transit peptide</keyword>
<name>A0A8C3PIL3_9CHAR</name>
<dbReference type="AlphaFoldDB" id="A0A8C3PIL3"/>
<dbReference type="InterPro" id="IPR003205">
    <property type="entry name" value="Cyt_c_oxidase_su8"/>
</dbReference>
<reference evidence="10" key="2">
    <citation type="submission" date="2025-09" db="UniProtKB">
        <authorList>
            <consortium name="Ensembl"/>
        </authorList>
    </citation>
    <scope>IDENTIFICATION</scope>
</reference>
<evidence type="ECO:0000256" key="5">
    <source>
        <dbReference type="ARBA" id="ARBA00022792"/>
    </source>
</evidence>
<evidence type="ECO:0000313" key="11">
    <source>
        <dbReference type="Proteomes" id="UP000694419"/>
    </source>
</evidence>
<dbReference type="Ensembl" id="ENSCPGT00000004728.1">
    <property type="protein sequence ID" value="ENSCPGP00000004295.1"/>
    <property type="gene ID" value="ENSCPGG00000003165.1"/>
</dbReference>
<accession>A0A8C3PIL3</accession>
<reference evidence="10" key="1">
    <citation type="submission" date="2025-08" db="UniProtKB">
        <authorList>
            <consortium name="Ensembl"/>
        </authorList>
    </citation>
    <scope>IDENTIFICATION</scope>
</reference>
<dbReference type="SUPFAM" id="SSF81431">
    <property type="entry name" value="Mitochondrial cytochrome c oxidase subunit VIIIb (aka IX)"/>
    <property type="match status" value="1"/>
</dbReference>
<dbReference type="PANTHER" id="PTHR16717:SF5">
    <property type="entry name" value="CYTOCHROME C OXIDASE SUBUNIT 8, ISOFORM A"/>
    <property type="match status" value="1"/>
</dbReference>
<comment type="pathway">
    <text evidence="2">Energy metabolism; oxidative phosphorylation.</text>
</comment>
<protein>
    <submittedName>
        <fullName evidence="10">Uncharacterized protein</fullName>
    </submittedName>
</protein>
<sequence length="69" mass="7530">MWGFQQGSRLLAAVLRTPRAPRAPIASKPPEHPLSAAEQAIAFTVMCTCFLGPTAWVLAHVEHYKSKGE</sequence>
<dbReference type="UniPathway" id="UPA00705"/>
<dbReference type="PANTHER" id="PTHR16717">
    <property type="entry name" value="CYTOCHROME C OXIDASE POLYPEPTIDE VIII"/>
    <property type="match status" value="1"/>
</dbReference>
<evidence type="ECO:0000256" key="9">
    <source>
        <dbReference type="ARBA" id="ARBA00023136"/>
    </source>
</evidence>
<proteinExistence type="inferred from homology"/>
<evidence type="ECO:0000256" key="4">
    <source>
        <dbReference type="ARBA" id="ARBA00022692"/>
    </source>
</evidence>
<dbReference type="Gene3D" id="4.10.81.10">
    <property type="entry name" value="Cytochrome c oxidase, subunit 8"/>
    <property type="match status" value="1"/>
</dbReference>
<keyword evidence="8" id="KW-0496">Mitochondrion</keyword>
<evidence type="ECO:0000256" key="6">
    <source>
        <dbReference type="ARBA" id="ARBA00022946"/>
    </source>
</evidence>
<evidence type="ECO:0000313" key="10">
    <source>
        <dbReference type="Ensembl" id="ENSCPGP00000004295.1"/>
    </source>
</evidence>
<organism evidence="10 11">
    <name type="scientific">Calidris pygmaea</name>
    <name type="common">Spoon-billed sandpiper</name>
    <dbReference type="NCBI Taxonomy" id="425635"/>
    <lineage>
        <taxon>Eukaryota</taxon>
        <taxon>Metazoa</taxon>
        <taxon>Chordata</taxon>
        <taxon>Craniata</taxon>
        <taxon>Vertebrata</taxon>
        <taxon>Euteleostomi</taxon>
        <taxon>Archelosauria</taxon>
        <taxon>Archosauria</taxon>
        <taxon>Dinosauria</taxon>
        <taxon>Saurischia</taxon>
        <taxon>Theropoda</taxon>
        <taxon>Coelurosauria</taxon>
        <taxon>Aves</taxon>
        <taxon>Neognathae</taxon>
        <taxon>Neoaves</taxon>
        <taxon>Charadriiformes</taxon>
        <taxon>Scolopacidae</taxon>
        <taxon>Calidris</taxon>
    </lineage>
</organism>
<evidence type="ECO:0000256" key="1">
    <source>
        <dbReference type="ARBA" id="ARBA00004434"/>
    </source>
</evidence>
<evidence type="ECO:0000256" key="7">
    <source>
        <dbReference type="ARBA" id="ARBA00022989"/>
    </source>
</evidence>
<dbReference type="Proteomes" id="UP000694419">
    <property type="component" value="Unplaced"/>
</dbReference>
<keyword evidence="5" id="KW-0999">Mitochondrion inner membrane</keyword>
<dbReference type="GO" id="GO:0005743">
    <property type="term" value="C:mitochondrial inner membrane"/>
    <property type="evidence" value="ECO:0007669"/>
    <property type="project" value="UniProtKB-SubCell"/>
</dbReference>
<keyword evidence="4" id="KW-0812">Transmembrane</keyword>
<keyword evidence="7" id="KW-1133">Transmembrane helix</keyword>
<evidence type="ECO:0000256" key="3">
    <source>
        <dbReference type="ARBA" id="ARBA00010117"/>
    </source>
</evidence>
<comment type="similarity">
    <text evidence="3">Belongs to the cytochrome c oxidase VIII family.</text>
</comment>
<evidence type="ECO:0000256" key="2">
    <source>
        <dbReference type="ARBA" id="ARBA00004673"/>
    </source>
</evidence>
<comment type="subcellular location">
    <subcellularLocation>
        <location evidence="1">Mitochondrion inner membrane</location>
        <topology evidence="1">Single-pass membrane protein</topology>
    </subcellularLocation>
</comment>